<keyword evidence="4" id="KW-0472">Membrane</keyword>
<evidence type="ECO:0000313" key="6">
    <source>
        <dbReference type="Proteomes" id="UP000789390"/>
    </source>
</evidence>
<keyword evidence="6" id="KW-1185">Reference proteome</keyword>
<keyword evidence="4" id="KW-0812">Transmembrane</keyword>
<accession>A0A8J2RUD6</accession>
<dbReference type="AlphaFoldDB" id="A0A8J2RUD6"/>
<dbReference type="PANTHER" id="PTHR31905">
    <property type="entry name" value="COILED-COIL DOMAIN-CONTAINING PROTEIN 58"/>
    <property type="match status" value="1"/>
</dbReference>
<sequence>MAEAEDKSICYDILQFQETLKRMRMLDDKIIYTFNTSMPALMYVLMYVGQQTPSKSSSTNQLLANIYMLSNYSSREQKIKQCIDVLASEVRSLKLEKDSRPDNIQLLKHLRREQTSLRLLQTELGVEEVIKERTMKVFHEHCRNYYKLPDASS</sequence>
<reference evidence="5" key="1">
    <citation type="submission" date="2021-11" db="EMBL/GenBank/DDBJ databases">
        <authorList>
            <person name="Schell T."/>
        </authorList>
    </citation>
    <scope>NUCLEOTIDE SEQUENCE</scope>
    <source>
        <strain evidence="5">M5</strain>
    </source>
</reference>
<feature type="transmembrane region" description="Helical" evidence="4">
    <location>
        <begin position="30"/>
        <end position="49"/>
    </location>
</feature>
<gene>
    <name evidence="5" type="ORF">DGAL_LOCUS12100</name>
</gene>
<evidence type="ECO:0000313" key="5">
    <source>
        <dbReference type="EMBL" id="CAH0108703.1"/>
    </source>
</evidence>
<dbReference type="InterPro" id="IPR019171">
    <property type="entry name" value="MIX23"/>
</dbReference>
<comment type="caution">
    <text evidence="5">The sequence shown here is derived from an EMBL/GenBank/DDBJ whole genome shotgun (WGS) entry which is preliminary data.</text>
</comment>
<evidence type="ECO:0000256" key="1">
    <source>
        <dbReference type="ARBA" id="ARBA00024204"/>
    </source>
</evidence>
<keyword evidence="4" id="KW-1133">Transmembrane helix</keyword>
<dbReference type="Pfam" id="PF09774">
    <property type="entry name" value="MIX23"/>
    <property type="match status" value="1"/>
</dbReference>
<dbReference type="EMBL" id="CAKKLH010000287">
    <property type="protein sequence ID" value="CAH0108703.1"/>
    <property type="molecule type" value="Genomic_DNA"/>
</dbReference>
<proteinExistence type="inferred from homology"/>
<organism evidence="5 6">
    <name type="scientific">Daphnia galeata</name>
    <dbReference type="NCBI Taxonomy" id="27404"/>
    <lineage>
        <taxon>Eukaryota</taxon>
        <taxon>Metazoa</taxon>
        <taxon>Ecdysozoa</taxon>
        <taxon>Arthropoda</taxon>
        <taxon>Crustacea</taxon>
        <taxon>Branchiopoda</taxon>
        <taxon>Diplostraca</taxon>
        <taxon>Cladocera</taxon>
        <taxon>Anomopoda</taxon>
        <taxon>Daphniidae</taxon>
        <taxon>Daphnia</taxon>
    </lineage>
</organism>
<name>A0A8J2RUD6_9CRUS</name>
<comment type="similarity">
    <text evidence="1">Belongs to the MIX23 family.</text>
</comment>
<dbReference type="GO" id="GO:0005758">
    <property type="term" value="C:mitochondrial intermembrane space"/>
    <property type="evidence" value="ECO:0007669"/>
    <property type="project" value="InterPro"/>
</dbReference>
<evidence type="ECO:0000256" key="4">
    <source>
        <dbReference type="SAM" id="Phobius"/>
    </source>
</evidence>
<dbReference type="OrthoDB" id="5593818at2759"/>
<dbReference type="Proteomes" id="UP000789390">
    <property type="component" value="Unassembled WGS sequence"/>
</dbReference>
<dbReference type="PANTHER" id="PTHR31905:SF2">
    <property type="entry name" value="PROTEIN MIX23"/>
    <property type="match status" value="1"/>
</dbReference>
<evidence type="ECO:0000256" key="2">
    <source>
        <dbReference type="ARBA" id="ARBA00024228"/>
    </source>
</evidence>
<protein>
    <recommendedName>
        <fullName evidence="2">Protein MIX23</fullName>
    </recommendedName>
    <alternativeName>
        <fullName evidence="3">Coiled-coil domain-containing protein 58</fullName>
    </alternativeName>
</protein>
<evidence type="ECO:0000256" key="3">
    <source>
        <dbReference type="ARBA" id="ARBA00030733"/>
    </source>
</evidence>